<name>A0AAD9Z5Y6_9LECA</name>
<keyword evidence="1" id="KW-0812">Transmembrane</keyword>
<dbReference type="AlphaFoldDB" id="A0AAD9Z5Y6"/>
<keyword evidence="1" id="KW-1133">Transmembrane helix</keyword>
<evidence type="ECO:0000313" key="3">
    <source>
        <dbReference type="Proteomes" id="UP001276659"/>
    </source>
</evidence>
<gene>
    <name evidence="2" type="ORF">OEA41_004181</name>
</gene>
<keyword evidence="3" id="KW-1185">Reference proteome</keyword>
<dbReference type="EMBL" id="JASNWA010000008">
    <property type="protein sequence ID" value="KAK3172096.1"/>
    <property type="molecule type" value="Genomic_DNA"/>
</dbReference>
<feature type="transmembrane region" description="Helical" evidence="1">
    <location>
        <begin position="74"/>
        <end position="93"/>
    </location>
</feature>
<feature type="transmembrane region" description="Helical" evidence="1">
    <location>
        <begin position="126"/>
        <end position="146"/>
    </location>
</feature>
<sequence length="266" mass="30558">MTSAFIRTFIDDMVHEYQLTVPKVFLILPSLKPALDNTIDVGLIAMVYRIIKNRNRWVCGDLTGYLWWQHAHSFVVFILILLAIADTALYIYAEVLLFGFPVDQLIDPRLAKAANSYKEVHLTYNALYLVTTIEIMGCAIFILWRARAQKLKSRIMTYLLLLVEPFLILRSTALLVVAVLYAFEARTEAPKTTVIEAALWGFPSIFIFTGLVLIQYCKDWEPDFRYTYDKVPVHGPVMQAADGAAPWPQNQNNTWKEPVVQRYYSP</sequence>
<keyword evidence="1" id="KW-0472">Membrane</keyword>
<reference evidence="2" key="1">
    <citation type="submission" date="2022-11" db="EMBL/GenBank/DDBJ databases">
        <title>Chromosomal genome sequence assembly and mating type (MAT) locus characterization of the leprose asexual lichenized fungus Lepraria neglecta (Nyl.) Erichsen.</title>
        <authorList>
            <person name="Allen J.L."/>
            <person name="Pfeffer B."/>
        </authorList>
    </citation>
    <scope>NUCLEOTIDE SEQUENCE</scope>
    <source>
        <strain evidence="2">Allen 5258</strain>
    </source>
</reference>
<feature type="transmembrane region" description="Helical" evidence="1">
    <location>
        <begin position="158"/>
        <end position="183"/>
    </location>
</feature>
<evidence type="ECO:0000256" key="1">
    <source>
        <dbReference type="SAM" id="Phobius"/>
    </source>
</evidence>
<accession>A0AAD9Z5Y6</accession>
<dbReference type="Proteomes" id="UP001276659">
    <property type="component" value="Unassembled WGS sequence"/>
</dbReference>
<proteinExistence type="predicted"/>
<protein>
    <submittedName>
        <fullName evidence="2">Uncharacterized protein</fullName>
    </submittedName>
</protein>
<feature type="transmembrane region" description="Helical" evidence="1">
    <location>
        <begin position="195"/>
        <end position="216"/>
    </location>
</feature>
<evidence type="ECO:0000313" key="2">
    <source>
        <dbReference type="EMBL" id="KAK3172096.1"/>
    </source>
</evidence>
<organism evidence="2 3">
    <name type="scientific">Lepraria neglecta</name>
    <dbReference type="NCBI Taxonomy" id="209136"/>
    <lineage>
        <taxon>Eukaryota</taxon>
        <taxon>Fungi</taxon>
        <taxon>Dikarya</taxon>
        <taxon>Ascomycota</taxon>
        <taxon>Pezizomycotina</taxon>
        <taxon>Lecanoromycetes</taxon>
        <taxon>OSLEUM clade</taxon>
        <taxon>Lecanoromycetidae</taxon>
        <taxon>Lecanorales</taxon>
        <taxon>Lecanorineae</taxon>
        <taxon>Stereocaulaceae</taxon>
        <taxon>Lepraria</taxon>
    </lineage>
</organism>
<comment type="caution">
    <text evidence="2">The sequence shown here is derived from an EMBL/GenBank/DDBJ whole genome shotgun (WGS) entry which is preliminary data.</text>
</comment>